<name>A0A0F9YKK0_9BACT</name>
<proteinExistence type="predicted"/>
<dbReference type="InterPro" id="IPR047677">
    <property type="entry name" value="GDCCVxC"/>
</dbReference>
<evidence type="ECO:0000313" key="1">
    <source>
        <dbReference type="EMBL" id="KKP31793.1"/>
    </source>
</evidence>
<evidence type="ECO:0000313" key="2">
    <source>
        <dbReference type="Proteomes" id="UP000034803"/>
    </source>
</evidence>
<protein>
    <submittedName>
        <fullName evidence="1">Uncharacterized protein</fullName>
    </submittedName>
</protein>
<gene>
    <name evidence="1" type="ORF">UR21_C0005G0015</name>
</gene>
<organism evidence="1 2">
    <name type="scientific">Candidatus Woesebacteria bacterium GW2011_GWC2_31_9</name>
    <dbReference type="NCBI Taxonomy" id="1618586"/>
    <lineage>
        <taxon>Bacteria</taxon>
        <taxon>Candidatus Woeseibacteriota</taxon>
    </lineage>
</organism>
<dbReference type="AlphaFoldDB" id="A0A0F9YKK0"/>
<dbReference type="EMBL" id="LBOI01000005">
    <property type="protein sequence ID" value="KKP31793.1"/>
    <property type="molecule type" value="Genomic_DNA"/>
</dbReference>
<dbReference type="PATRIC" id="fig|1618586.3.peg.345"/>
<dbReference type="Proteomes" id="UP000034803">
    <property type="component" value="Unassembled WGS sequence"/>
</dbReference>
<dbReference type="NCBIfam" id="NF041374">
    <property type="entry name" value="GDCCVxC"/>
    <property type="match status" value="1"/>
</dbReference>
<reference evidence="1 2" key="1">
    <citation type="journal article" date="2015" name="Nature">
        <title>rRNA introns, odd ribosomes, and small enigmatic genomes across a large radiation of phyla.</title>
        <authorList>
            <person name="Brown C.T."/>
            <person name="Hug L.A."/>
            <person name="Thomas B.C."/>
            <person name="Sharon I."/>
            <person name="Castelle C.J."/>
            <person name="Singh A."/>
            <person name="Wilkins M.J."/>
            <person name="Williams K.H."/>
            <person name="Banfield J.F."/>
        </authorList>
    </citation>
    <scope>NUCLEOTIDE SEQUENCE [LARGE SCALE GENOMIC DNA]</scope>
</reference>
<comment type="caution">
    <text evidence="1">The sequence shown here is derived from an EMBL/GenBank/DDBJ whole genome shotgun (WGS) entry which is preliminary data.</text>
</comment>
<sequence>MKNIKINAILTCPKCNSKQKVIMPTNTCQYFYKCIYCKALLKPKGGDCCVFCSYADTKCPPKQNEF</sequence>
<accession>A0A0F9YKK0</accession>